<dbReference type="AlphaFoldDB" id="A0AA36IYB8"/>
<dbReference type="InterPro" id="IPR009091">
    <property type="entry name" value="RCC1/BLIP-II"/>
</dbReference>
<comment type="caution">
    <text evidence="3">The sequence shown here is derived from an EMBL/GenBank/DDBJ whole genome shotgun (WGS) entry which is preliminary data.</text>
</comment>
<evidence type="ECO:0000256" key="2">
    <source>
        <dbReference type="SAM" id="MobiDB-lite"/>
    </source>
</evidence>
<feature type="region of interest" description="Disordered" evidence="2">
    <location>
        <begin position="892"/>
        <end position="920"/>
    </location>
</feature>
<keyword evidence="1" id="KW-0175">Coiled coil</keyword>
<keyword evidence="4" id="KW-1185">Reference proteome</keyword>
<sequence length="1277" mass="138796">MREAILSSLHVPPKVLSFLATGGVLSMAHIHVHVHLPSGSCCLVPLAPESLVADLKSAAQRALGRRFLSLVANGRQLDLANSLNHGYCQDETVVTWGDPDAGGDASHLSGLKVRQIVGGSYSFAATTAEGALVTWGGMTYYAAGIPRPDLRGVRQIFASCHAFVAVLDDGHVAAWGHADCGGAVDDVSKQLDLLSRSIETLRAQFRELRQAGVSSAMCSWWGRKARIDGPIEVRKDLLLKDSDIKRDDADSGCLVAVPIDPAGRSANTDELMPSVLEVWATLSSQLEAAADAGVFVSATQLSNLEHMKQSFHIEPYGGRSPFTPGMFTLQNPFTLVSTVSDGWKPIPPRFLDDLKYIHQQYGQHTALWREVGSFVMLPQSKTNNMCQQQRSLQLRKGSKGLPLFWLYDVWGPRKRVSAQHSMGEVDHWRSAWAAGWGALSIGPKVLDSVRGTELDGVFLRPGGMLEKSPSRGGLRPTSAPRVAQTLEGDATVKGHPNPFKAEHVQYLQERRKGGATAKRTATRAPSVAAKLRQRQREQAVLQSLERLEHKHTVERAVRELEEVLAAASPEELHRFLRTAFDPKRPPVTCKARQSLLLLLRAVVRRFHALGDLTVATAALKEPVLVDALKSPEQKEVVVITLHDILDCHVPEEAPEQAKKGFLQAGRGILKALLDPLALGMGWDSEVKRRCVAVLKAITPELLRRARQCQAGGDAVPDSQVQDLLETYGQLLMHSLEVSTDLHEALLQCLLQLCHDEACQKLQLRAKELTELCAGHLLDTPSPQPLYVPSKEVRPESPARGALSRGLALACCQLLQRLPAMQVEEDLRLLRPQVLRALDRENLNLQRLCRGHELLRSSIQQAKQAWEALPARTSSAHRHRAAVKSAMELEEGLDARRVSDATGERADGAEGAESADGELAAEDTAPTMHPTELDAEMELANAPGSRRSTSWYLQDRPEPQKEVIRLENELMTSAGPVPRWEPPCGAGRMPLAGHPADAVRRTADAATEAGRMPLAGHPADAVRRTADAATEAGRMPLTGHWADAARTADAATEAGLEQRTADVATEITPREEKLIASRDAGGSERTPAVAVAEGAPAARQARQARQAHRCEAMERPGFLAEVIPSRALNSEDCPLLSGILDYLAAGRVDLAMQCIFSLGNEQTLRVVLQRLESDRVWEQLPKPEALHLARLLVALLCRDPFSPGAAEACPWLESLVRVKGDGMLQEELSQLQGALFSLSGAGGGLGPCAARLYFQLFQQAVPMAGGFGRTPFPALACF</sequence>
<dbReference type="Proteomes" id="UP001178507">
    <property type="component" value="Unassembled WGS sequence"/>
</dbReference>
<evidence type="ECO:0000313" key="3">
    <source>
        <dbReference type="EMBL" id="CAJ1395113.1"/>
    </source>
</evidence>
<gene>
    <name evidence="3" type="ORF">EVOR1521_LOCUS19625</name>
</gene>
<reference evidence="3" key="1">
    <citation type="submission" date="2023-08" db="EMBL/GenBank/DDBJ databases">
        <authorList>
            <person name="Chen Y."/>
            <person name="Shah S."/>
            <person name="Dougan E. K."/>
            <person name="Thang M."/>
            <person name="Chan C."/>
        </authorList>
    </citation>
    <scope>NUCLEOTIDE SEQUENCE</scope>
</reference>
<feature type="coiled-coil region" evidence="1">
    <location>
        <begin position="184"/>
        <end position="211"/>
    </location>
</feature>
<name>A0AA36IYB8_9DINO</name>
<dbReference type="Gene3D" id="2.130.10.30">
    <property type="entry name" value="Regulator of chromosome condensation 1/beta-lactamase-inhibitor protein II"/>
    <property type="match status" value="1"/>
</dbReference>
<protein>
    <submittedName>
        <fullName evidence="3">Uncharacterized protein</fullName>
    </submittedName>
</protein>
<accession>A0AA36IYB8</accession>
<organism evidence="3 4">
    <name type="scientific">Effrenium voratum</name>
    <dbReference type="NCBI Taxonomy" id="2562239"/>
    <lineage>
        <taxon>Eukaryota</taxon>
        <taxon>Sar</taxon>
        <taxon>Alveolata</taxon>
        <taxon>Dinophyceae</taxon>
        <taxon>Suessiales</taxon>
        <taxon>Symbiodiniaceae</taxon>
        <taxon>Effrenium</taxon>
    </lineage>
</organism>
<dbReference type="SUPFAM" id="SSF50985">
    <property type="entry name" value="RCC1/BLIP-II"/>
    <property type="match status" value="1"/>
</dbReference>
<feature type="compositionally biased region" description="Basic and acidic residues" evidence="2">
    <location>
        <begin position="892"/>
        <end position="907"/>
    </location>
</feature>
<evidence type="ECO:0000313" key="4">
    <source>
        <dbReference type="Proteomes" id="UP001178507"/>
    </source>
</evidence>
<evidence type="ECO:0000256" key="1">
    <source>
        <dbReference type="SAM" id="Coils"/>
    </source>
</evidence>
<dbReference type="EMBL" id="CAUJNA010003057">
    <property type="protein sequence ID" value="CAJ1395113.1"/>
    <property type="molecule type" value="Genomic_DNA"/>
</dbReference>
<proteinExistence type="predicted"/>